<reference evidence="3" key="1">
    <citation type="submission" date="2015-06" db="EMBL/GenBank/DDBJ databases">
        <authorList>
            <person name="Nguyen H."/>
        </authorList>
    </citation>
    <scope>NUCLEOTIDE SEQUENCE</scope>
    <source>
        <strain evidence="3">DAOM 180753</strain>
    </source>
</reference>
<feature type="compositionally biased region" description="Polar residues" evidence="1">
    <location>
        <begin position="210"/>
        <end position="234"/>
    </location>
</feature>
<reference evidence="3" key="2">
    <citation type="journal article" date="2016" name="Fungal Biol.">
        <title>Ochratoxin A production by Penicillium thymicola.</title>
        <authorList>
            <person name="Nguyen H.D.T."/>
            <person name="McMullin D.R."/>
            <person name="Ponomareva E."/>
            <person name="Riley R."/>
            <person name="Pomraning K.R."/>
            <person name="Baker S.E."/>
            <person name="Seifert K.A."/>
        </authorList>
    </citation>
    <scope>NUCLEOTIDE SEQUENCE</scope>
    <source>
        <strain evidence="3">DAOM 180753</strain>
    </source>
</reference>
<evidence type="ECO:0000256" key="1">
    <source>
        <dbReference type="SAM" id="MobiDB-lite"/>
    </source>
</evidence>
<dbReference type="AlphaFoldDB" id="A0AAI9T6B8"/>
<evidence type="ECO:0000313" key="4">
    <source>
        <dbReference type="Proteomes" id="UP001227192"/>
    </source>
</evidence>
<sequence length="234" mass="25660">MPLRSQESNREDLGRPKFACLLAACSPPLPICPVTKGKLCDSVAEVSHQYSIFVFFFLFLFLFLFFTTCPWTGSYKLGQMTIISEQAPIYIVHDMTFFPSSFSLSSPRSSIIFSACFLPATNRLIHTIIQRLFISSQACRPLKMRRPALAKGHMRSASCPPATTDEMGHVSQMAIQATTLTPRGPDHATSTTSDSTTSPQIPISDMKEFVSNTSKATSGLNEEASSLTIASQST</sequence>
<keyword evidence="2" id="KW-1133">Transmembrane helix</keyword>
<proteinExistence type="predicted"/>
<gene>
    <name evidence="3" type="ORF">VN97_g11956</name>
</gene>
<keyword evidence="2" id="KW-0812">Transmembrane</keyword>
<dbReference type="EMBL" id="LACB01000758">
    <property type="protein sequence ID" value="KAJ9481517.1"/>
    <property type="molecule type" value="Genomic_DNA"/>
</dbReference>
<feature type="region of interest" description="Disordered" evidence="1">
    <location>
        <begin position="179"/>
        <end position="234"/>
    </location>
</feature>
<accession>A0AAI9T6B8</accession>
<dbReference type="Proteomes" id="UP001227192">
    <property type="component" value="Unassembled WGS sequence"/>
</dbReference>
<evidence type="ECO:0000313" key="3">
    <source>
        <dbReference type="EMBL" id="KAJ9481517.1"/>
    </source>
</evidence>
<comment type="caution">
    <text evidence="3">The sequence shown here is derived from an EMBL/GenBank/DDBJ whole genome shotgun (WGS) entry which is preliminary data.</text>
</comment>
<feature type="compositionally biased region" description="Low complexity" evidence="1">
    <location>
        <begin position="189"/>
        <end position="198"/>
    </location>
</feature>
<evidence type="ECO:0000256" key="2">
    <source>
        <dbReference type="SAM" id="Phobius"/>
    </source>
</evidence>
<keyword evidence="2" id="KW-0472">Membrane</keyword>
<organism evidence="3 4">
    <name type="scientific">Penicillium thymicola</name>
    <dbReference type="NCBI Taxonomy" id="293382"/>
    <lineage>
        <taxon>Eukaryota</taxon>
        <taxon>Fungi</taxon>
        <taxon>Dikarya</taxon>
        <taxon>Ascomycota</taxon>
        <taxon>Pezizomycotina</taxon>
        <taxon>Eurotiomycetes</taxon>
        <taxon>Eurotiomycetidae</taxon>
        <taxon>Eurotiales</taxon>
        <taxon>Aspergillaceae</taxon>
        <taxon>Penicillium</taxon>
    </lineage>
</organism>
<name>A0AAI9T6B8_PENTH</name>
<keyword evidence="4" id="KW-1185">Reference proteome</keyword>
<protein>
    <submittedName>
        <fullName evidence="3">Uncharacterized protein</fullName>
    </submittedName>
</protein>
<feature type="transmembrane region" description="Helical" evidence="2">
    <location>
        <begin position="52"/>
        <end position="73"/>
    </location>
</feature>